<sequence>MHLAPRSFLPMKAQEELVLVAGRGIVGDRYEKGEGFYSDRPEEGRQVTLFEVETLEALARDHKIRMTMGDHRRNITTRDVPLNHLVGRRFRIGEALLEATRLATPCRHIEQITGLEVFTPLLNRSGLHARILTGGTVRMGDVVEILT</sequence>
<accession>A0ABU9YP02</accession>
<organism evidence="2 3">
    <name type="scientific">Tistrella arctica</name>
    <dbReference type="NCBI Taxonomy" id="3133430"/>
    <lineage>
        <taxon>Bacteria</taxon>
        <taxon>Pseudomonadati</taxon>
        <taxon>Pseudomonadota</taxon>
        <taxon>Alphaproteobacteria</taxon>
        <taxon>Geminicoccales</taxon>
        <taxon>Geminicoccaceae</taxon>
        <taxon>Tistrella</taxon>
    </lineage>
</organism>
<keyword evidence="3" id="KW-1185">Reference proteome</keyword>
<evidence type="ECO:0000313" key="3">
    <source>
        <dbReference type="Proteomes" id="UP001413721"/>
    </source>
</evidence>
<dbReference type="Gene3D" id="2.40.33.20">
    <property type="entry name" value="PK beta-barrel domain-like"/>
    <property type="match status" value="1"/>
</dbReference>
<dbReference type="InterPro" id="IPR011037">
    <property type="entry name" value="Pyrv_Knase-like_insert_dom_sf"/>
</dbReference>
<proteinExistence type="predicted"/>
<dbReference type="PANTHER" id="PTHR36930:SF1">
    <property type="entry name" value="MOSC DOMAIN-CONTAINING PROTEIN"/>
    <property type="match status" value="1"/>
</dbReference>
<dbReference type="Proteomes" id="UP001413721">
    <property type="component" value="Unassembled WGS sequence"/>
</dbReference>
<dbReference type="InterPro" id="IPR052716">
    <property type="entry name" value="MOSC_domain"/>
</dbReference>
<dbReference type="PROSITE" id="PS51340">
    <property type="entry name" value="MOSC"/>
    <property type="match status" value="1"/>
</dbReference>
<dbReference type="EMBL" id="JBBKTW010000007">
    <property type="protein sequence ID" value="MEN2990555.1"/>
    <property type="molecule type" value="Genomic_DNA"/>
</dbReference>
<dbReference type="Pfam" id="PF03473">
    <property type="entry name" value="MOSC"/>
    <property type="match status" value="1"/>
</dbReference>
<name>A0ABU9YP02_9PROT</name>
<evidence type="ECO:0000259" key="1">
    <source>
        <dbReference type="PROSITE" id="PS51340"/>
    </source>
</evidence>
<reference evidence="2 3" key="1">
    <citation type="submission" date="2024-03" db="EMBL/GenBank/DDBJ databases">
        <title>High-quality draft genome sequencing of Tistrella sp. BH-R2-4.</title>
        <authorList>
            <person name="Dong C."/>
        </authorList>
    </citation>
    <scope>NUCLEOTIDE SEQUENCE [LARGE SCALE GENOMIC DNA]</scope>
    <source>
        <strain evidence="2 3">BH-R2-4</strain>
    </source>
</reference>
<dbReference type="PANTHER" id="PTHR36930">
    <property type="entry name" value="METAL-SULFUR CLUSTER BIOSYNTHESIS PROTEINS YUAD-RELATED"/>
    <property type="match status" value="1"/>
</dbReference>
<gene>
    <name evidence="2" type="ORF">WG926_19740</name>
</gene>
<comment type="caution">
    <text evidence="2">The sequence shown here is derived from an EMBL/GenBank/DDBJ whole genome shotgun (WGS) entry which is preliminary data.</text>
</comment>
<dbReference type="InterPro" id="IPR005302">
    <property type="entry name" value="MoCF_Sase_C"/>
</dbReference>
<feature type="domain" description="MOSC" evidence="1">
    <location>
        <begin position="12"/>
        <end position="146"/>
    </location>
</feature>
<evidence type="ECO:0000313" key="2">
    <source>
        <dbReference type="EMBL" id="MEN2990555.1"/>
    </source>
</evidence>
<dbReference type="SUPFAM" id="SSF50800">
    <property type="entry name" value="PK beta-barrel domain-like"/>
    <property type="match status" value="1"/>
</dbReference>
<protein>
    <submittedName>
        <fullName evidence="2">MOSC domain-containing protein</fullName>
    </submittedName>
</protein>